<feature type="region of interest" description="Disordered" evidence="1">
    <location>
        <begin position="319"/>
        <end position="354"/>
    </location>
</feature>
<protein>
    <recommendedName>
        <fullName evidence="3">DUF8094 domain-containing protein</fullName>
    </recommendedName>
</protein>
<feature type="domain" description="DUF8094" evidence="3">
    <location>
        <begin position="49"/>
        <end position="340"/>
    </location>
</feature>
<evidence type="ECO:0000256" key="2">
    <source>
        <dbReference type="SAM" id="SignalP"/>
    </source>
</evidence>
<dbReference type="Pfam" id="PF26366">
    <property type="entry name" value="DUF8094"/>
    <property type="match status" value="1"/>
</dbReference>
<evidence type="ECO:0000313" key="4">
    <source>
        <dbReference type="EMBL" id="MVZ98901.1"/>
    </source>
</evidence>
<evidence type="ECO:0000313" key="5">
    <source>
        <dbReference type="Proteomes" id="UP000462055"/>
    </source>
</evidence>
<dbReference type="AlphaFoldDB" id="A0A6I4M0W6"/>
<keyword evidence="5" id="KW-1185">Reference proteome</keyword>
<dbReference type="Proteomes" id="UP000462055">
    <property type="component" value="Unassembled WGS sequence"/>
</dbReference>
<feature type="region of interest" description="Disordered" evidence="1">
    <location>
        <begin position="24"/>
        <end position="45"/>
    </location>
</feature>
<dbReference type="InterPro" id="IPR058407">
    <property type="entry name" value="DUF8094"/>
</dbReference>
<accession>A0A6I4M0W6</accession>
<name>A0A6I4M0W6_9ACTN</name>
<dbReference type="EMBL" id="WBMS02000001">
    <property type="protein sequence ID" value="MVZ98901.1"/>
    <property type="molecule type" value="Genomic_DNA"/>
</dbReference>
<reference evidence="4" key="1">
    <citation type="submission" date="2019-12" db="EMBL/GenBank/DDBJ databases">
        <title>Actinomadura physcomitrii sp. nov., a novel actinomycete isolated from moss [Physcomitrium sphaericum (Ludw) Fuernr].</title>
        <authorList>
            <person name="Zhuang X."/>
        </authorList>
    </citation>
    <scope>NUCLEOTIDE SEQUENCE [LARGE SCALE GENOMIC DNA]</scope>
    <source>
        <strain evidence="4">LD22</strain>
    </source>
</reference>
<feature type="chain" id="PRO_5026306932" description="DUF8094 domain-containing protein" evidence="2">
    <location>
        <begin position="21"/>
        <end position="354"/>
    </location>
</feature>
<gene>
    <name evidence="4" type="ORF">F8568_000580</name>
</gene>
<dbReference type="PROSITE" id="PS51257">
    <property type="entry name" value="PROKAR_LIPOPROTEIN"/>
    <property type="match status" value="1"/>
</dbReference>
<feature type="signal peptide" evidence="2">
    <location>
        <begin position="1"/>
        <end position="20"/>
    </location>
</feature>
<organism evidence="4 5">
    <name type="scientific">Actinomadura physcomitrii</name>
    <dbReference type="NCBI Taxonomy" id="2650748"/>
    <lineage>
        <taxon>Bacteria</taxon>
        <taxon>Bacillati</taxon>
        <taxon>Actinomycetota</taxon>
        <taxon>Actinomycetes</taxon>
        <taxon>Streptosporangiales</taxon>
        <taxon>Thermomonosporaceae</taxon>
        <taxon>Actinomadura</taxon>
    </lineage>
</organism>
<sequence>MRRIARAVAAALLLVPPLMAAGCGGGGDKPQARPTPAMPSTAPPQPVPLTLDVASKAFQTYITDEDVARAAADERLALTWTSDGRSLLTAAEFRKAAFDGDPVRRFSYGKPALYVPKLKPDAYPQWFVASVDRSVPGKKKSKQTALMAFILRAPSDDWHLTLATLLAPKAEPPKIQLDPDGYAEALSSDDSKVLIRPRDVGGIQATMAAEGAGSVAAKVMETGPLTSGYYQQTKRAKKKAKERDLTLTVVYTATPYPYFGLRTKNGGGLILYSLFRNNALVGPGTAGAKPEIPKEAEHLLDGTVEGDEIDTTATFQFAAYDPPRAKKGRPQPKAELVADDGAISKAATPPVKKP</sequence>
<comment type="caution">
    <text evidence="4">The sequence shown here is derived from an EMBL/GenBank/DDBJ whole genome shotgun (WGS) entry which is preliminary data.</text>
</comment>
<evidence type="ECO:0000256" key="1">
    <source>
        <dbReference type="SAM" id="MobiDB-lite"/>
    </source>
</evidence>
<evidence type="ECO:0000259" key="3">
    <source>
        <dbReference type="Pfam" id="PF26366"/>
    </source>
</evidence>
<keyword evidence="2" id="KW-0732">Signal</keyword>
<proteinExistence type="predicted"/>